<reference evidence="4 5" key="1">
    <citation type="journal article" date="2019" name="Plant Biotechnol. J.">
        <title>The red bayberry genome and genetic basis of sex determination.</title>
        <authorList>
            <person name="Jia H.M."/>
            <person name="Jia H.J."/>
            <person name="Cai Q.L."/>
            <person name="Wang Y."/>
            <person name="Zhao H.B."/>
            <person name="Yang W.F."/>
            <person name="Wang G.Y."/>
            <person name="Li Y.H."/>
            <person name="Zhan D.L."/>
            <person name="Shen Y.T."/>
            <person name="Niu Q.F."/>
            <person name="Chang L."/>
            <person name="Qiu J."/>
            <person name="Zhao L."/>
            <person name="Xie H.B."/>
            <person name="Fu W.Y."/>
            <person name="Jin J."/>
            <person name="Li X.W."/>
            <person name="Jiao Y."/>
            <person name="Zhou C.C."/>
            <person name="Tu T."/>
            <person name="Chai C.Y."/>
            <person name="Gao J.L."/>
            <person name="Fan L.J."/>
            <person name="van de Weg E."/>
            <person name="Wang J.Y."/>
            <person name="Gao Z.S."/>
        </authorList>
    </citation>
    <scope>NUCLEOTIDE SEQUENCE [LARGE SCALE GENOMIC DNA]</scope>
    <source>
        <tissue evidence="4">Leaves</tissue>
    </source>
</reference>
<dbReference type="Proteomes" id="UP000516437">
    <property type="component" value="Chromosome 5"/>
</dbReference>
<dbReference type="AlphaFoldDB" id="A0A6A1VN89"/>
<evidence type="ECO:0000313" key="5">
    <source>
        <dbReference type="Proteomes" id="UP000516437"/>
    </source>
</evidence>
<keyword evidence="5" id="KW-1185">Reference proteome</keyword>
<evidence type="ECO:0000313" key="4">
    <source>
        <dbReference type="EMBL" id="KAB1214294.1"/>
    </source>
</evidence>
<organism evidence="4 5">
    <name type="scientific">Morella rubra</name>
    <name type="common">Chinese bayberry</name>
    <dbReference type="NCBI Taxonomy" id="262757"/>
    <lineage>
        <taxon>Eukaryota</taxon>
        <taxon>Viridiplantae</taxon>
        <taxon>Streptophyta</taxon>
        <taxon>Embryophyta</taxon>
        <taxon>Tracheophyta</taxon>
        <taxon>Spermatophyta</taxon>
        <taxon>Magnoliopsida</taxon>
        <taxon>eudicotyledons</taxon>
        <taxon>Gunneridae</taxon>
        <taxon>Pentapetalae</taxon>
        <taxon>rosids</taxon>
        <taxon>fabids</taxon>
        <taxon>Fagales</taxon>
        <taxon>Myricaceae</taxon>
        <taxon>Morella</taxon>
    </lineage>
</organism>
<evidence type="ECO:0000259" key="3">
    <source>
        <dbReference type="Pfam" id="PF04927"/>
    </source>
</evidence>
<name>A0A6A1VN89_9ROSI</name>
<feature type="domain" description="SMP" evidence="3">
    <location>
        <begin position="136"/>
        <end position="193"/>
    </location>
</feature>
<accession>A0A6A1VN89</accession>
<feature type="domain" description="SMP" evidence="3">
    <location>
        <begin position="16"/>
        <end position="71"/>
    </location>
</feature>
<dbReference type="InterPro" id="IPR042971">
    <property type="entry name" value="LEA_SMP"/>
</dbReference>
<protein>
    <submittedName>
        <fullName evidence="4">Late embryogenesis abundant protein D-34</fullName>
    </submittedName>
</protein>
<dbReference type="OrthoDB" id="2014755at2759"/>
<dbReference type="Pfam" id="PF04927">
    <property type="entry name" value="SMP"/>
    <property type="match status" value="3"/>
</dbReference>
<sequence length="265" mass="27685">MSQEQQRKPRKEREPIKYGDVFNVSGNLASKPVAPRDAAMMQAGEQTVLGETQKTGPAAVMQSAATRNERAGLVGHSDLSDVAADKGVTVAETDVHGTGSRIIIESMAGQVVGQRVQPPPGKQTETAVEVIQQSKITIGEALEACAQSVGNRPVDQRDAAAIQAAEARATGSNVITPGGLAATAQSAADYNARVDRDEDKIMLRDVLTDATTKLSAAHKVATQQDADAVVSAERRNNPFLATQPGGVAASVAAAARLNERLNLLS</sequence>
<evidence type="ECO:0000256" key="2">
    <source>
        <dbReference type="ARBA" id="ARBA00022737"/>
    </source>
</evidence>
<keyword evidence="2" id="KW-0677">Repeat</keyword>
<comment type="caution">
    <text evidence="4">The sequence shown here is derived from an EMBL/GenBank/DDBJ whole genome shotgun (WGS) entry which is preliminary data.</text>
</comment>
<evidence type="ECO:0000256" key="1">
    <source>
        <dbReference type="ARBA" id="ARBA00010733"/>
    </source>
</evidence>
<dbReference type="PANTHER" id="PTHR31174">
    <property type="entry name" value="SEED MATURATION FAMILY PROTEIN"/>
    <property type="match status" value="1"/>
</dbReference>
<dbReference type="InterPro" id="IPR007011">
    <property type="entry name" value="LEA_SMP_dom"/>
</dbReference>
<gene>
    <name evidence="4" type="ORF">CJ030_MR5G000437</name>
</gene>
<proteinExistence type="inferred from homology"/>
<dbReference type="PANTHER" id="PTHR31174:SF7">
    <property type="entry name" value="LATE EMBRYOGENESIS ABUNDANT PROTEIN 31-RELATED"/>
    <property type="match status" value="1"/>
</dbReference>
<dbReference type="EMBL" id="RXIC02000023">
    <property type="protein sequence ID" value="KAB1214294.1"/>
    <property type="molecule type" value="Genomic_DNA"/>
</dbReference>
<feature type="domain" description="SMP" evidence="3">
    <location>
        <begin position="201"/>
        <end position="260"/>
    </location>
</feature>
<comment type="similarity">
    <text evidence="1">Belongs to the LEA type SMP family.</text>
</comment>